<keyword evidence="6 15" id="KW-0679">Respiratory chain</keyword>
<comment type="similarity">
    <text evidence="2 15">Belongs to the complex I subunit 6 family.</text>
</comment>
<keyword evidence="11 15" id="KW-0520">NAD</keyword>
<gene>
    <name evidence="16" type="primary">ND6</name>
</gene>
<dbReference type="GO" id="GO:0008137">
    <property type="term" value="F:NADH dehydrogenase (ubiquinone) activity"/>
    <property type="evidence" value="ECO:0007669"/>
    <property type="project" value="UniProtKB-UniRule"/>
</dbReference>
<evidence type="ECO:0000256" key="6">
    <source>
        <dbReference type="ARBA" id="ARBA00022660"/>
    </source>
</evidence>
<keyword evidence="12 15" id="KW-0496">Mitochondrion</keyword>
<feature type="transmembrane region" description="Helical" evidence="15">
    <location>
        <begin position="26"/>
        <end position="44"/>
    </location>
</feature>
<dbReference type="InterPro" id="IPR050269">
    <property type="entry name" value="ComplexI_Subunit6"/>
</dbReference>
<evidence type="ECO:0000256" key="13">
    <source>
        <dbReference type="ARBA" id="ARBA00023136"/>
    </source>
</evidence>
<keyword evidence="7 15" id="KW-0812">Transmembrane</keyword>
<dbReference type="GO" id="GO:0031966">
    <property type="term" value="C:mitochondrial membrane"/>
    <property type="evidence" value="ECO:0007669"/>
    <property type="project" value="UniProtKB-SubCell"/>
</dbReference>
<dbReference type="InterPro" id="IPR042106">
    <property type="entry name" value="Nuo/plastoQ_OxRdtase_6_NuoJ"/>
</dbReference>
<evidence type="ECO:0000256" key="8">
    <source>
        <dbReference type="ARBA" id="ARBA00022967"/>
    </source>
</evidence>
<evidence type="ECO:0000256" key="2">
    <source>
        <dbReference type="ARBA" id="ARBA00005698"/>
    </source>
</evidence>
<protein>
    <recommendedName>
        <fullName evidence="4 15">NADH-ubiquinone oxidoreductase chain 6</fullName>
        <ecNumber evidence="3 15">7.1.1.2</ecNumber>
    </recommendedName>
</protein>
<proteinExistence type="inferred from homology"/>
<dbReference type="EMBL" id="AB185327">
    <property type="protein sequence ID" value="BAF44056.1"/>
    <property type="molecule type" value="Genomic_DNA"/>
</dbReference>
<sequence>MSYFICMLLGGLVVCGLLVGSNPSPLFGVVSLVLLAFVACGFLVMSGYSFLSLVLFLVYLGGMVVVFAYSVSMASELQPEAWLGWSVMPYFLGGLVGVIFIVVVTLGGDLGYLYLGFLSNDCVGMFVVRGDVLGVSLFYWWGLMGLLMLGYVLMLTLFVVLELVRGLACGSIRSVM</sequence>
<feature type="transmembrane region" description="Helical" evidence="15">
    <location>
        <begin position="90"/>
        <end position="115"/>
    </location>
</feature>
<keyword evidence="8 15" id="KW-1278">Translocase</keyword>
<dbReference type="PANTHER" id="PTHR11435">
    <property type="entry name" value="NADH UBIQUINONE OXIDOREDUCTASE SUBUNIT ND6"/>
    <property type="match status" value="1"/>
</dbReference>
<evidence type="ECO:0000256" key="14">
    <source>
        <dbReference type="ARBA" id="ARBA00049551"/>
    </source>
</evidence>
<keyword evidence="15" id="KW-0830">Ubiquinone</keyword>
<evidence type="ECO:0000256" key="7">
    <source>
        <dbReference type="ARBA" id="ARBA00022692"/>
    </source>
</evidence>
<dbReference type="Gene3D" id="1.20.120.1200">
    <property type="entry name" value="NADH-ubiquinone/plastoquinone oxidoreductase chain 6, subunit NuoJ"/>
    <property type="match status" value="1"/>
</dbReference>
<keyword evidence="9 15" id="KW-0249">Electron transport</keyword>
<feature type="transmembrane region" description="Helical" evidence="15">
    <location>
        <begin position="51"/>
        <end position="70"/>
    </location>
</feature>
<dbReference type="PANTHER" id="PTHR11435:SF1">
    <property type="entry name" value="NADH-UBIQUINONE OXIDOREDUCTASE CHAIN 6"/>
    <property type="match status" value="1"/>
</dbReference>
<geneLocation type="mitochondrion" evidence="16"/>
<evidence type="ECO:0000313" key="16">
    <source>
        <dbReference type="EMBL" id="BAF44056.1"/>
    </source>
</evidence>
<evidence type="ECO:0000256" key="3">
    <source>
        <dbReference type="ARBA" id="ARBA00012944"/>
    </source>
</evidence>
<evidence type="ECO:0000256" key="10">
    <source>
        <dbReference type="ARBA" id="ARBA00022989"/>
    </source>
</evidence>
<organism evidence="16">
    <name type="scientific">Varanus niloticus</name>
    <name type="common">Nile monitor</name>
    <name type="synonym">Lacerta nilotica</name>
    <dbReference type="NCBI Taxonomy" id="62046"/>
    <lineage>
        <taxon>Eukaryota</taxon>
        <taxon>Metazoa</taxon>
        <taxon>Chordata</taxon>
        <taxon>Craniata</taxon>
        <taxon>Vertebrata</taxon>
        <taxon>Euteleostomi</taxon>
        <taxon>Lepidosauria</taxon>
        <taxon>Squamata</taxon>
        <taxon>Bifurcata</taxon>
        <taxon>Unidentata</taxon>
        <taxon>Episquamata</taxon>
        <taxon>Toxicofera</taxon>
        <taxon>Anguimorpha</taxon>
        <taxon>Paleoanguimorpha</taxon>
        <taxon>Varanoidea</taxon>
        <taxon>Varanidae</taxon>
        <taxon>Varanus</taxon>
    </lineage>
</organism>
<comment type="function">
    <text evidence="15">Core subunit of the mitochondrial membrane respiratory chain NADH dehydrogenase (Complex I) which catalyzes electron transfer from NADH through the respiratory chain, using ubiquinone as an electron acceptor. Essential for the catalytic activity and assembly of complex I.</text>
</comment>
<evidence type="ECO:0000256" key="15">
    <source>
        <dbReference type="RuleBase" id="RU004430"/>
    </source>
</evidence>
<accession>A1IGU0</accession>
<evidence type="ECO:0000256" key="12">
    <source>
        <dbReference type="ARBA" id="ARBA00023128"/>
    </source>
</evidence>
<evidence type="ECO:0000256" key="5">
    <source>
        <dbReference type="ARBA" id="ARBA00022448"/>
    </source>
</evidence>
<dbReference type="InterPro" id="IPR001457">
    <property type="entry name" value="NADH_UbQ/plastoQ_OxRdtase_su6"/>
</dbReference>
<comment type="subcellular location">
    <subcellularLocation>
        <location evidence="1 15">Mitochondrion membrane</location>
        <topology evidence="1 15">Multi-pass membrane protein</topology>
    </subcellularLocation>
</comment>
<feature type="transmembrane region" description="Helical" evidence="15">
    <location>
        <begin position="148"/>
        <end position="168"/>
    </location>
</feature>
<keyword evidence="5 15" id="KW-0813">Transport</keyword>
<keyword evidence="10 15" id="KW-1133">Transmembrane helix</keyword>
<evidence type="ECO:0000256" key="11">
    <source>
        <dbReference type="ARBA" id="ARBA00023027"/>
    </source>
</evidence>
<evidence type="ECO:0000256" key="4">
    <source>
        <dbReference type="ARBA" id="ARBA00021095"/>
    </source>
</evidence>
<name>A1IGU0_VARNI</name>
<evidence type="ECO:0000256" key="1">
    <source>
        <dbReference type="ARBA" id="ARBA00004225"/>
    </source>
</evidence>
<dbReference type="EC" id="7.1.1.2" evidence="3 15"/>
<keyword evidence="13 15" id="KW-0472">Membrane</keyword>
<evidence type="ECO:0000256" key="9">
    <source>
        <dbReference type="ARBA" id="ARBA00022982"/>
    </source>
</evidence>
<comment type="catalytic activity">
    <reaction evidence="14 15">
        <text>a ubiquinone + NADH + 5 H(+)(in) = a ubiquinol + NAD(+) + 4 H(+)(out)</text>
        <dbReference type="Rhea" id="RHEA:29091"/>
        <dbReference type="Rhea" id="RHEA-COMP:9565"/>
        <dbReference type="Rhea" id="RHEA-COMP:9566"/>
        <dbReference type="ChEBI" id="CHEBI:15378"/>
        <dbReference type="ChEBI" id="CHEBI:16389"/>
        <dbReference type="ChEBI" id="CHEBI:17976"/>
        <dbReference type="ChEBI" id="CHEBI:57540"/>
        <dbReference type="ChEBI" id="CHEBI:57945"/>
        <dbReference type="EC" id="7.1.1.2"/>
    </reaction>
</comment>
<dbReference type="Pfam" id="PF00499">
    <property type="entry name" value="Oxidored_q3"/>
    <property type="match status" value="1"/>
</dbReference>
<reference evidence="16" key="1">
    <citation type="journal article" date="2007" name="Gene">
        <title>Mitochondrial genomes from major lizard families suggest their phylogenetic relationships and ancient radiations.</title>
        <authorList>
            <person name="Kumazawa Y."/>
        </authorList>
    </citation>
    <scope>NUCLEOTIDE SEQUENCE</scope>
</reference>
<dbReference type="AlphaFoldDB" id="A1IGU0"/>